<dbReference type="EMBL" id="FUIG01000013">
    <property type="protein sequence ID" value="SJM28768.1"/>
    <property type="molecule type" value="Genomic_DNA"/>
</dbReference>
<dbReference type="AlphaFoldDB" id="A0A2P9ACC2"/>
<evidence type="ECO:0000256" key="1">
    <source>
        <dbReference type="ARBA" id="ARBA00004651"/>
    </source>
</evidence>
<dbReference type="PANTHER" id="PTHR33567:SF3">
    <property type="entry name" value="CHROMATE ION TRANSPORTER (EUROFUNG)"/>
    <property type="match status" value="1"/>
</dbReference>
<evidence type="ECO:0000256" key="7">
    <source>
        <dbReference type="SAM" id="MobiDB-lite"/>
    </source>
</evidence>
<dbReference type="NCBIfam" id="TIGR00937">
    <property type="entry name" value="2A51"/>
    <property type="match status" value="1"/>
</dbReference>
<evidence type="ECO:0000313" key="9">
    <source>
        <dbReference type="EMBL" id="SJM28768.1"/>
    </source>
</evidence>
<dbReference type="PIRSF" id="PIRSF004810">
    <property type="entry name" value="ChrA"/>
    <property type="match status" value="1"/>
</dbReference>
<dbReference type="GO" id="GO:0015109">
    <property type="term" value="F:chromate transmembrane transporter activity"/>
    <property type="evidence" value="ECO:0007669"/>
    <property type="project" value="InterPro"/>
</dbReference>
<feature type="transmembrane region" description="Helical" evidence="8">
    <location>
        <begin position="462"/>
        <end position="479"/>
    </location>
</feature>
<feature type="transmembrane region" description="Helical" evidence="8">
    <location>
        <begin position="142"/>
        <end position="163"/>
    </location>
</feature>
<comment type="similarity">
    <text evidence="2">Belongs to the chromate ion transporter (CHR) (TC 2.A.51) family.</text>
</comment>
<reference evidence="10" key="1">
    <citation type="submission" date="2016-12" db="EMBL/GenBank/DDBJ databases">
        <authorList>
            <person name="Brunel B."/>
        </authorList>
    </citation>
    <scope>NUCLEOTIDE SEQUENCE [LARGE SCALE GENOMIC DNA]</scope>
</reference>
<feature type="transmembrane region" description="Helical" evidence="8">
    <location>
        <begin position="400"/>
        <end position="422"/>
    </location>
</feature>
<dbReference type="PANTHER" id="PTHR33567">
    <property type="entry name" value="CHROMATE ION TRANSPORTER (EUROFUNG)"/>
    <property type="match status" value="1"/>
</dbReference>
<evidence type="ECO:0000256" key="8">
    <source>
        <dbReference type="SAM" id="Phobius"/>
    </source>
</evidence>
<feature type="transmembrane region" description="Helical" evidence="8">
    <location>
        <begin position="254"/>
        <end position="273"/>
    </location>
</feature>
<feature type="transmembrane region" description="Helical" evidence="8">
    <location>
        <begin position="285"/>
        <end position="309"/>
    </location>
</feature>
<evidence type="ECO:0000313" key="10">
    <source>
        <dbReference type="Proteomes" id="UP000245698"/>
    </source>
</evidence>
<proteinExistence type="inferred from homology"/>
<dbReference type="GO" id="GO:0005886">
    <property type="term" value="C:plasma membrane"/>
    <property type="evidence" value="ECO:0007669"/>
    <property type="project" value="UniProtKB-SubCell"/>
</dbReference>
<accession>A0A2P9ACC2</accession>
<keyword evidence="5 8" id="KW-1133">Transmembrane helix</keyword>
<dbReference type="InterPro" id="IPR003370">
    <property type="entry name" value="Chromate_transpt"/>
</dbReference>
<dbReference type="Proteomes" id="UP000245698">
    <property type="component" value="Unassembled WGS sequence"/>
</dbReference>
<dbReference type="Pfam" id="PF02417">
    <property type="entry name" value="Chromate_transp"/>
    <property type="match status" value="2"/>
</dbReference>
<evidence type="ECO:0008006" key="11">
    <source>
        <dbReference type="Google" id="ProtNLM"/>
    </source>
</evidence>
<evidence type="ECO:0000256" key="3">
    <source>
        <dbReference type="ARBA" id="ARBA00022475"/>
    </source>
</evidence>
<evidence type="ECO:0000256" key="6">
    <source>
        <dbReference type="ARBA" id="ARBA00023136"/>
    </source>
</evidence>
<evidence type="ECO:0000256" key="4">
    <source>
        <dbReference type="ARBA" id="ARBA00022692"/>
    </source>
</evidence>
<feature type="transmembrane region" description="Helical" evidence="8">
    <location>
        <begin position="175"/>
        <end position="206"/>
    </location>
</feature>
<comment type="subcellular location">
    <subcellularLocation>
        <location evidence="1">Cell membrane</location>
        <topology evidence="1">Multi-pass membrane protein</topology>
    </subcellularLocation>
</comment>
<dbReference type="InterPro" id="IPR014047">
    <property type="entry name" value="Chr_Tranpt_l_chain"/>
</dbReference>
<feature type="transmembrane region" description="Helical" evidence="8">
    <location>
        <begin position="356"/>
        <end position="380"/>
    </location>
</feature>
<organism evidence="9 10">
    <name type="scientific">Mesorhizobium delmotii</name>
    <dbReference type="NCBI Taxonomy" id="1631247"/>
    <lineage>
        <taxon>Bacteria</taxon>
        <taxon>Pseudomonadati</taxon>
        <taxon>Pseudomonadota</taxon>
        <taxon>Alphaproteobacteria</taxon>
        <taxon>Hyphomicrobiales</taxon>
        <taxon>Phyllobacteriaceae</taxon>
        <taxon>Mesorhizobium</taxon>
    </lineage>
</organism>
<evidence type="ECO:0000256" key="5">
    <source>
        <dbReference type="ARBA" id="ARBA00022989"/>
    </source>
</evidence>
<feature type="transmembrane region" description="Helical" evidence="8">
    <location>
        <begin position="434"/>
        <end position="456"/>
    </location>
</feature>
<gene>
    <name evidence="9" type="ORF">BQ8482_110698</name>
</gene>
<name>A0A2P9ACC2_9HYPH</name>
<keyword evidence="6 8" id="KW-0472">Membrane</keyword>
<feature type="transmembrane region" description="Helical" evidence="8">
    <location>
        <begin position="329"/>
        <end position="347"/>
    </location>
</feature>
<keyword evidence="3" id="KW-1003">Cell membrane</keyword>
<feature type="compositionally biased region" description="Basic and acidic residues" evidence="7">
    <location>
        <begin position="1"/>
        <end position="12"/>
    </location>
</feature>
<evidence type="ECO:0000256" key="2">
    <source>
        <dbReference type="ARBA" id="ARBA00005262"/>
    </source>
</evidence>
<sequence length="481" mass="50623">MSAQASEEKGASDKTGASDKMATSGKTGETVEAPAAPSFREGVKLWAKIGLLSFGGPAGQIALMHRELVEERRWIGEQRFLHALNYCMLLPGPEAQQLAIYIGWLLHRTIGGLVAGILFVAPGALVMLTLSILYALYGDAPLVEALFFGVKAAVLAIVIEAMIRIGRRALKNRVMVLIALAAFIAIYALNVPFPLIILLAGLAGWIGNRIAPALFSGAAHGKDAVPDIKGAVDLMFERGELAHTRPTRWHAPRIIAIWLPIWLGPVLLIWALTGSASVWTEIGGFFSVMAVVTFGGAYAVLAYVAQAAVESFGWLAPGEMVDGLGLAETTPGPLILVLQFVGFLAAFRQSGSLSPLLAGSLGAMLTLWATFTPCFFWIFLGAPYIEALRGNKALSAALGAITAAVVGVIMNLALWFGLHVIFGEVRNIGLGMDVPVFSSIDWGAALLSCAAMIAILKLKIGMLPTLGGSALAGVLLLAASG</sequence>
<keyword evidence="10" id="KW-1185">Reference proteome</keyword>
<feature type="transmembrane region" description="Helical" evidence="8">
    <location>
        <begin position="110"/>
        <end position="136"/>
    </location>
</feature>
<keyword evidence="4 8" id="KW-0812">Transmembrane</keyword>
<feature type="region of interest" description="Disordered" evidence="7">
    <location>
        <begin position="1"/>
        <end position="33"/>
    </location>
</feature>
<protein>
    <recommendedName>
        <fullName evidence="11">Chromate transporter</fullName>
    </recommendedName>
</protein>